<dbReference type="Pfam" id="PF00038">
    <property type="entry name" value="Filament"/>
    <property type="match status" value="1"/>
</dbReference>
<feature type="compositionally biased region" description="Polar residues" evidence="5">
    <location>
        <begin position="1594"/>
        <end position="1610"/>
    </location>
</feature>
<feature type="region of interest" description="Disordered" evidence="5">
    <location>
        <begin position="1345"/>
        <end position="1486"/>
    </location>
</feature>
<dbReference type="GeneID" id="101864226"/>
<feature type="compositionally biased region" description="Low complexity" evidence="5">
    <location>
        <begin position="475"/>
        <end position="494"/>
    </location>
</feature>
<accession>A0ABM0JQF3</accession>
<sequence>MSQSFIRSSTTIPGNTSVTEKRTVITSSSSSGSALGGLDDDSIYYKSSITPRASSIMRTSMPTSPIRTTRTVEMSSGFIPHTANVTATGVNSFKSNREREKKDLQDLNERFANYIEKVRFLEAQNKKLASELEQLRSHWGKETSAVKQMYETELEEARKLIDETNKEKARLQLRVGQLEEQLDDFQRQLDEAKKWRSQDRETINKLNQQVSELEGEIRMLRRTNDSLDTERARDKATIARLQEELEKLRIDLSNETIGRLDAENKYQTLLEEIEFLKSVHEQELKELSALAYRDTTAENREFWKNELSQAIRDIQQEYDIKVDQIRGEMETFYNLKVQEFRTGATKQNMEVTHAREETKKLHKQLADSRGRLSDLEARNAQLEKQYQELLRELEQKDSEHDLEINSLKEEMNKLRAEMEGMLVELQTLMDAKLSLELEIAAYRKLLEGEETRIPLRNSFWSAYTPYSDSSHKSEPISAPYRPSSSSSKTSFSRPSVRDTSRTTSTPRGHDVRIKAARAPVVESVTSVQKATTSYEAPPTIVEPEEEVIVKEEAETALRCEAPSPAPAVQDDEQKEEEENSAQVEMVDTRNEISGDVSQGDTQDDGSGKVVIEASDIKQEIVCQDPSYAEETHESTTIEQLVTHSGDVMSHDEVTEGDGAKREVEDRTYDQPEVGDAGDGKQKVTEEQEEEVARSTEDTSGVKVGVDSFTEILTAAVQDAVVKEISASEKAETEKIEQVEVVEEAIVRSEIVEIPEAAPAKDSGRDDVGSMAPRQNEAEAGEGGVGEEGEAEGERVIECARGAEGQEAEAPIVLDPQIQANDQVGQGPEQVEISRNEAQGEGDAAAALVSSGGDDDEKSGQTEDDVLVCAPKEQKTDTDCKAAEDAAGEDDSESTVASLETSQTEVFVTTQAAPETAEVVSDTVTEKEDVEPTQAAALLISKDSTTDTTHVTEDISVKSQSTEPHEEDESKAVERKVEEDVIISKTFSMSESSAKFLSEVPVGSDSGEGGAAAAEVPGDVAGQNGMVVEQKDDHFRTETVVERKEVTVSTGSSDVVVQAPICPKEEDELEEESVLVNGVKDDLMDASSPDVSAVDHFRADFSMATPVPGAEKGTLDDTDDDALNDDYMGGGVEGGDTDDKGVRSSGEARVDEQSTEGVKVEGLVTTTSVTAADSTDSSESVVVVDANANPAVGQTDGDIVTVVEKKEASDDTSVVTAEVEANATEDSNEKDKQHEAMAEETSGGDGVSTEKTAEVERTETTTVYHEVRSEGVQKFTTSTVETESEKMVFDGGADAADIKVEEVKVEPHQEPQTSIQGIDTILHQGSVVTSQSETDGKGIVVEEKQETFSSFSKHESSSITVEETKSVVDQEVSKAGEIASDAKVLKSVSTTETHFEVNTSTGKTDSGLTSSGTTSKTDEEEMSQGQGDTQENTQEFTSTDAGVPDLEKDAEESVASGISETTEKTTLTSVQMSQQESPALSQAEKDDVVQSVAGEKIYDAAAGLQLNEQVETSSVTVEKHVLEETVDGSRAGNILEAEESLTEKSIAIDNAEIREGSTQVNDNTTVTESTSVSFGQVADNTDEVKVKDGKDESQKTLGISSGTIKESSTSEVKTEVTDEGDGVSVEKTAEVKRSETKVVSHEVTDEGMQKVTTTEEHSSVEVVHTKSGTVTETSFSTVSVQESSTKDAISFGTQGLDETDKEKEDVDVLVQGSVAKDGYEEGDDDTTSIDSQGGTGELQVATVDLKDSTASDKSSGTMLASSSDELPKGQPDAILETQVNQPGLASGTLSLATEKTENKDGSDVAESGTTSQESNVTPRESTSEEENVGSIKSVN</sequence>
<feature type="compositionally biased region" description="Polar residues" evidence="5">
    <location>
        <begin position="1776"/>
        <end position="1792"/>
    </location>
</feature>
<dbReference type="RefSeq" id="XP_005099120.1">
    <property type="nucleotide sequence ID" value="XM_005099063.3"/>
</dbReference>
<dbReference type="PANTHER" id="PTHR45721">
    <property type="entry name" value="LAMIN DM0-RELATED"/>
    <property type="match status" value="1"/>
</dbReference>
<keyword evidence="7" id="KW-1185">Reference proteome</keyword>
<feature type="coiled-coil region" evidence="4">
    <location>
        <begin position="90"/>
        <end position="286"/>
    </location>
</feature>
<evidence type="ECO:0000313" key="10">
    <source>
        <dbReference type="RefSeq" id="XP_005099120.1"/>
    </source>
</evidence>
<feature type="compositionally biased region" description="Basic and acidic residues" evidence="5">
    <location>
        <begin position="1136"/>
        <end position="1151"/>
    </location>
</feature>
<evidence type="ECO:0000256" key="2">
    <source>
        <dbReference type="ARBA" id="ARBA00023054"/>
    </source>
</evidence>
<dbReference type="PANTHER" id="PTHR45721:SF12">
    <property type="entry name" value="INTERMEDIATE FILAMENT PROTEIN IFA-1"/>
    <property type="match status" value="1"/>
</dbReference>
<evidence type="ECO:0000313" key="7">
    <source>
        <dbReference type="Proteomes" id="UP000694888"/>
    </source>
</evidence>
<evidence type="ECO:0000313" key="8">
    <source>
        <dbReference type="RefSeq" id="XP_005099118.1"/>
    </source>
</evidence>
<feature type="region of interest" description="Disordered" evidence="5">
    <location>
        <begin position="752"/>
        <end position="902"/>
    </location>
</feature>
<evidence type="ECO:0000256" key="1">
    <source>
        <dbReference type="ARBA" id="ARBA00022754"/>
    </source>
</evidence>
<feature type="region of interest" description="Disordered" evidence="5">
    <location>
        <begin position="1679"/>
        <end position="1834"/>
    </location>
</feature>
<feature type="region of interest" description="Disordered" evidence="5">
    <location>
        <begin position="642"/>
        <end position="699"/>
    </location>
</feature>
<feature type="coiled-coil region" evidence="4">
    <location>
        <begin position="365"/>
        <end position="431"/>
    </location>
</feature>
<gene>
    <name evidence="8 9 10 11" type="primary">LOC101864226</name>
</gene>
<feature type="region of interest" description="Disordered" evidence="5">
    <location>
        <begin position="1205"/>
        <end position="1261"/>
    </location>
</feature>
<proteinExistence type="inferred from homology"/>
<dbReference type="SMART" id="SM01391">
    <property type="entry name" value="Filament"/>
    <property type="match status" value="1"/>
</dbReference>
<evidence type="ECO:0000259" key="6">
    <source>
        <dbReference type="PROSITE" id="PS51842"/>
    </source>
</evidence>
<feature type="region of interest" description="Disordered" evidence="5">
    <location>
        <begin position="1103"/>
        <end position="1161"/>
    </location>
</feature>
<feature type="compositionally biased region" description="Polar residues" evidence="5">
    <location>
        <begin position="1806"/>
        <end position="1819"/>
    </location>
</feature>
<dbReference type="PROSITE" id="PS51842">
    <property type="entry name" value="IF_ROD_2"/>
    <property type="match status" value="1"/>
</dbReference>
<feature type="compositionally biased region" description="Low complexity" evidence="5">
    <location>
        <begin position="1010"/>
        <end position="1021"/>
    </location>
</feature>
<dbReference type="SUPFAM" id="SSF64593">
    <property type="entry name" value="Intermediate filament protein, coiled coil region"/>
    <property type="match status" value="2"/>
</dbReference>
<feature type="compositionally biased region" description="Acidic residues" evidence="5">
    <location>
        <begin position="569"/>
        <end position="579"/>
    </location>
</feature>
<dbReference type="Gene3D" id="1.20.5.1160">
    <property type="entry name" value="Vasodilator-stimulated phosphoprotein"/>
    <property type="match status" value="2"/>
</dbReference>
<feature type="compositionally biased region" description="Polar residues" evidence="5">
    <location>
        <begin position="1386"/>
        <end position="1397"/>
    </location>
</feature>
<feature type="compositionally biased region" description="Basic and acidic residues" evidence="5">
    <location>
        <begin position="1626"/>
        <end position="1658"/>
    </location>
</feature>
<feature type="region of interest" description="Disordered" evidence="5">
    <location>
        <begin position="558"/>
        <end position="616"/>
    </location>
</feature>
<dbReference type="RefSeq" id="XP_005099119.1">
    <property type="nucleotide sequence ID" value="XM_005099062.3"/>
</dbReference>
<reference evidence="8 9" key="1">
    <citation type="submission" date="2025-05" db="UniProtKB">
        <authorList>
            <consortium name="RefSeq"/>
        </authorList>
    </citation>
    <scope>IDENTIFICATION</scope>
</reference>
<dbReference type="Gene3D" id="1.20.5.500">
    <property type="entry name" value="Single helix bin"/>
    <property type="match status" value="1"/>
</dbReference>
<organism evidence="7 10">
    <name type="scientific">Aplysia californica</name>
    <name type="common">California sea hare</name>
    <dbReference type="NCBI Taxonomy" id="6500"/>
    <lineage>
        <taxon>Eukaryota</taxon>
        <taxon>Metazoa</taxon>
        <taxon>Spiralia</taxon>
        <taxon>Lophotrochozoa</taxon>
        <taxon>Mollusca</taxon>
        <taxon>Gastropoda</taxon>
        <taxon>Heterobranchia</taxon>
        <taxon>Euthyneura</taxon>
        <taxon>Tectipleura</taxon>
        <taxon>Aplysiida</taxon>
        <taxon>Aplysioidea</taxon>
        <taxon>Aplysiidae</taxon>
        <taxon>Aplysia</taxon>
    </lineage>
</organism>
<evidence type="ECO:0000256" key="4">
    <source>
        <dbReference type="SAM" id="Coils"/>
    </source>
</evidence>
<feature type="region of interest" description="Disordered" evidence="5">
    <location>
        <begin position="1584"/>
        <end position="1664"/>
    </location>
</feature>
<dbReference type="RefSeq" id="XP_012938404.1">
    <property type="nucleotide sequence ID" value="XM_013082950.2"/>
</dbReference>
<feature type="compositionally biased region" description="Basic and acidic residues" evidence="5">
    <location>
        <begin position="1250"/>
        <end position="1261"/>
    </location>
</feature>
<feature type="region of interest" description="Disordered" evidence="5">
    <location>
        <begin position="466"/>
        <end position="513"/>
    </location>
</feature>
<feature type="compositionally biased region" description="Polar residues" evidence="5">
    <location>
        <begin position="1"/>
        <end position="18"/>
    </location>
</feature>
<feature type="compositionally biased region" description="Basic and acidic residues" evidence="5">
    <location>
        <begin position="1584"/>
        <end position="1593"/>
    </location>
</feature>
<feature type="domain" description="IF rod" evidence="6">
    <location>
        <begin position="100"/>
        <end position="453"/>
    </location>
</feature>
<feature type="compositionally biased region" description="Basic and acidic residues" evidence="5">
    <location>
        <begin position="677"/>
        <end position="696"/>
    </location>
</feature>
<name>A0ABM0JQF3_APLCA</name>
<dbReference type="InterPro" id="IPR018039">
    <property type="entry name" value="IF_conserved"/>
</dbReference>
<keyword evidence="1 3" id="KW-0403">Intermediate filament</keyword>
<feature type="region of interest" description="Disordered" evidence="5">
    <location>
        <begin position="936"/>
        <end position="974"/>
    </location>
</feature>
<keyword evidence="2 4" id="KW-0175">Coiled coil</keyword>
<dbReference type="InterPro" id="IPR039008">
    <property type="entry name" value="IF_rod_dom"/>
</dbReference>
<dbReference type="RefSeq" id="XP_005099118.1">
    <property type="nucleotide sequence ID" value="XM_005099061.3"/>
</dbReference>
<feature type="compositionally biased region" description="Basic and acidic residues" evidence="5">
    <location>
        <begin position="648"/>
        <end position="669"/>
    </location>
</feature>
<evidence type="ECO:0000313" key="9">
    <source>
        <dbReference type="RefSeq" id="XP_005099119.1"/>
    </source>
</evidence>
<feature type="compositionally biased region" description="Basic and acidic residues" evidence="5">
    <location>
        <begin position="871"/>
        <end position="883"/>
    </location>
</feature>
<feature type="compositionally biased region" description="Basic and acidic residues" evidence="5">
    <location>
        <begin position="1345"/>
        <end position="1373"/>
    </location>
</feature>
<evidence type="ECO:0000256" key="3">
    <source>
        <dbReference type="RuleBase" id="RU000685"/>
    </source>
</evidence>
<feature type="compositionally biased region" description="Polar residues" evidence="5">
    <location>
        <begin position="1455"/>
        <end position="1479"/>
    </location>
</feature>
<evidence type="ECO:0000256" key="5">
    <source>
        <dbReference type="SAM" id="MobiDB-lite"/>
    </source>
</evidence>
<feature type="compositionally biased region" description="Polar residues" evidence="5">
    <location>
        <begin position="1422"/>
        <end position="1439"/>
    </location>
</feature>
<dbReference type="Gene3D" id="1.20.5.170">
    <property type="match status" value="1"/>
</dbReference>
<feature type="compositionally biased region" description="Low complexity" evidence="5">
    <location>
        <begin position="1398"/>
        <end position="1414"/>
    </location>
</feature>
<dbReference type="Proteomes" id="UP000694888">
    <property type="component" value="Unplaced"/>
</dbReference>
<feature type="compositionally biased region" description="Polar residues" evidence="5">
    <location>
        <begin position="1750"/>
        <end position="1763"/>
    </location>
</feature>
<dbReference type="SUPFAM" id="SSF90257">
    <property type="entry name" value="Myosin rod fragments"/>
    <property type="match status" value="1"/>
</dbReference>
<feature type="compositionally biased region" description="Basic and acidic residues" evidence="5">
    <location>
        <begin position="1226"/>
        <end position="1236"/>
    </location>
</feature>
<feature type="compositionally biased region" description="Acidic residues" evidence="5">
    <location>
        <begin position="852"/>
        <end position="865"/>
    </location>
</feature>
<comment type="similarity">
    <text evidence="3">Belongs to the intermediate filament family.</text>
</comment>
<dbReference type="PROSITE" id="PS00226">
    <property type="entry name" value="IF_ROD_1"/>
    <property type="match status" value="1"/>
</dbReference>
<evidence type="ECO:0000313" key="11">
    <source>
        <dbReference type="RefSeq" id="XP_012938404.1"/>
    </source>
</evidence>
<protein>
    <submittedName>
        <fullName evidence="8 9">Nestin</fullName>
    </submittedName>
</protein>
<feature type="region of interest" description="Disordered" evidence="5">
    <location>
        <begin position="1"/>
        <end position="34"/>
    </location>
</feature>
<feature type="region of interest" description="Disordered" evidence="5">
    <location>
        <begin position="998"/>
        <end position="1022"/>
    </location>
</feature>